<feature type="domain" description="EAL" evidence="2">
    <location>
        <begin position="473"/>
        <end position="723"/>
    </location>
</feature>
<organism evidence="4 5">
    <name type="scientific">Sinorhizobium kummerowiae</name>
    <dbReference type="NCBI Taxonomy" id="158892"/>
    <lineage>
        <taxon>Bacteria</taxon>
        <taxon>Pseudomonadati</taxon>
        <taxon>Pseudomonadota</taxon>
        <taxon>Alphaproteobacteria</taxon>
        <taxon>Hyphomicrobiales</taxon>
        <taxon>Rhizobiaceae</taxon>
        <taxon>Sinorhizobium/Ensifer group</taxon>
        <taxon>Sinorhizobium</taxon>
    </lineage>
</organism>
<evidence type="ECO:0000259" key="3">
    <source>
        <dbReference type="PROSITE" id="PS50887"/>
    </source>
</evidence>
<reference evidence="4 5" key="1">
    <citation type="submission" date="2023-03" db="EMBL/GenBank/DDBJ databases">
        <authorList>
            <person name="Menendez E."/>
            <person name="Kaur S."/>
            <person name="Flores-Felix J.D."/>
            <person name="diCenzo G.C."/>
            <person name="Peix A."/>
            <person name="Velazquez E."/>
        </authorList>
    </citation>
    <scope>NUCLEOTIDE SEQUENCE [LARGE SCALE GENOMIC DNA]</scope>
    <source>
        <strain evidence="4 5">CCBAU 71714</strain>
        <plasmid evidence="4 5">pSkuCCBAU71714a</plasmid>
    </source>
</reference>
<dbReference type="PROSITE" id="PS50887">
    <property type="entry name" value="GGDEF"/>
    <property type="match status" value="1"/>
</dbReference>
<dbReference type="InterPro" id="IPR043128">
    <property type="entry name" value="Rev_trsase/Diguanyl_cyclase"/>
</dbReference>
<dbReference type="InterPro" id="IPR035919">
    <property type="entry name" value="EAL_sf"/>
</dbReference>
<keyword evidence="1" id="KW-0812">Transmembrane</keyword>
<dbReference type="Gene3D" id="3.20.20.450">
    <property type="entry name" value="EAL domain"/>
    <property type="match status" value="1"/>
</dbReference>
<dbReference type="SMART" id="SM00267">
    <property type="entry name" value="GGDEF"/>
    <property type="match status" value="1"/>
</dbReference>
<dbReference type="InterPro" id="IPR052155">
    <property type="entry name" value="Biofilm_reg_signaling"/>
</dbReference>
<dbReference type="Pfam" id="PF00990">
    <property type="entry name" value="GGDEF"/>
    <property type="match status" value="1"/>
</dbReference>
<feature type="transmembrane region" description="Helical" evidence="1">
    <location>
        <begin position="12"/>
        <end position="31"/>
    </location>
</feature>
<dbReference type="PANTHER" id="PTHR44757">
    <property type="entry name" value="DIGUANYLATE CYCLASE DGCP"/>
    <property type="match status" value="1"/>
</dbReference>
<dbReference type="Proteomes" id="UP001233264">
    <property type="component" value="Plasmid pSkuCCBAU71714a"/>
</dbReference>
<evidence type="ECO:0000313" key="4">
    <source>
        <dbReference type="EMBL" id="WHS96690.1"/>
    </source>
</evidence>
<dbReference type="SUPFAM" id="SSF55073">
    <property type="entry name" value="Nucleotide cyclase"/>
    <property type="match status" value="1"/>
</dbReference>
<dbReference type="InterPro" id="IPR007892">
    <property type="entry name" value="CHASE4"/>
</dbReference>
<dbReference type="SUPFAM" id="SSF141868">
    <property type="entry name" value="EAL domain-like"/>
    <property type="match status" value="1"/>
</dbReference>
<dbReference type="InterPro" id="IPR000160">
    <property type="entry name" value="GGDEF_dom"/>
</dbReference>
<dbReference type="PROSITE" id="PS50883">
    <property type="entry name" value="EAL"/>
    <property type="match status" value="1"/>
</dbReference>
<evidence type="ECO:0000259" key="2">
    <source>
        <dbReference type="PROSITE" id="PS50883"/>
    </source>
</evidence>
<dbReference type="CDD" id="cd01949">
    <property type="entry name" value="GGDEF"/>
    <property type="match status" value="1"/>
</dbReference>
<dbReference type="Pfam" id="PF00563">
    <property type="entry name" value="EAL"/>
    <property type="match status" value="1"/>
</dbReference>
<dbReference type="Pfam" id="PF05228">
    <property type="entry name" value="CHASE4"/>
    <property type="match status" value="1"/>
</dbReference>
<dbReference type="RefSeq" id="WP_284718812.1">
    <property type="nucleotide sequence ID" value="NZ_CP120366.1"/>
</dbReference>
<feature type="domain" description="GGDEF" evidence="3">
    <location>
        <begin position="333"/>
        <end position="464"/>
    </location>
</feature>
<name>A0ABY8THI2_9HYPH</name>
<dbReference type="InterPro" id="IPR029787">
    <property type="entry name" value="Nucleotide_cyclase"/>
</dbReference>
<dbReference type="InterPro" id="IPR001633">
    <property type="entry name" value="EAL_dom"/>
</dbReference>
<protein>
    <submittedName>
        <fullName evidence="4">EAL domain-containing protein</fullName>
    </submittedName>
</protein>
<geneLocation type="plasmid" evidence="4 5">
    <name>pSkuCCBAU71714a</name>
</geneLocation>
<feature type="transmembrane region" description="Helical" evidence="1">
    <location>
        <begin position="265"/>
        <end position="286"/>
    </location>
</feature>
<keyword evidence="5" id="KW-1185">Reference proteome</keyword>
<dbReference type="Gene3D" id="3.30.70.270">
    <property type="match status" value="1"/>
</dbReference>
<accession>A0ABY8THI2</accession>
<keyword evidence="4" id="KW-0614">Plasmid</keyword>
<keyword evidence="1" id="KW-1133">Transmembrane helix</keyword>
<keyword evidence="1" id="KW-0472">Membrane</keyword>
<dbReference type="NCBIfam" id="TIGR00254">
    <property type="entry name" value="GGDEF"/>
    <property type="match status" value="1"/>
</dbReference>
<gene>
    <name evidence="4" type="ORF">PZL22_005713</name>
</gene>
<dbReference type="SMART" id="SM00052">
    <property type="entry name" value="EAL"/>
    <property type="match status" value="1"/>
</dbReference>
<proteinExistence type="predicted"/>
<sequence length="733" mass="80576">MRFVAGKVAVFRWMLPLAIAMALMGGIYLAVRWSAQQSDAVAVKRQQHLVELVISKMQGSIAHDQESVTVWDDAVRKVSQEWDPRWVDSNLGSWMNSYFRHDGAFVISPDRKPLYAFLAGQTNEQEAFSEIGPEAMPLIAKLQERLAAGDEGGTSEQVLSIGESDLVRIGGRPAIISVKPIVSDTGDIVQEPGREYLHLAARFLDGDFLTHLGDDYGFEDLRFSVLPELGRQRSYAPIVSSSRETIGYFSWLPFRPGADVMKATAPVLLVAGALLFALTSALSVVLRRRSRRLQESQAELDHLARHDPLTGLANRASFNRLLARVVATSTIDQANALLYLDLDRFKQVNDTLRHPVGDRLMVEVAKRLKETAAGAAISRIGGDEFTIIVARTRQDEVEKLCDALIAAIRRPFEIDGQPILIGLSIGVAVATGNDADPIEITRKADIALYHAKSAGRNRYAVFGPHMDELIRTKRDLEQDLRAALDAGNQLEVFYQPVYSAQSHEISSLEALIRWRHPSKGPIAPDAFVPLAETAGLIDRLGAFVLKEACSTAREFPGLDIAVNVSAVELAQRHYAAQVLSLLRQFGIEPSRLELEITETALLDEAGVCEKNITALREFGVKFALDDFGTGFSSFGRLQRLEVDRIKIDRSFVHAFDRPGGGVAVVQSIVGIAHAKGLRITAEGVETEEQSEILRKLGCDELQGFHLSRPMSKNSLRQLLGADKAQGTSSSSRS</sequence>
<evidence type="ECO:0000313" key="5">
    <source>
        <dbReference type="Proteomes" id="UP001233264"/>
    </source>
</evidence>
<evidence type="ECO:0000256" key="1">
    <source>
        <dbReference type="SAM" id="Phobius"/>
    </source>
</evidence>
<dbReference type="EMBL" id="CP120366">
    <property type="protein sequence ID" value="WHS96690.1"/>
    <property type="molecule type" value="Genomic_DNA"/>
</dbReference>
<dbReference type="PANTHER" id="PTHR44757:SF2">
    <property type="entry name" value="BIOFILM ARCHITECTURE MAINTENANCE PROTEIN MBAA"/>
    <property type="match status" value="1"/>
</dbReference>
<dbReference type="CDD" id="cd01948">
    <property type="entry name" value="EAL"/>
    <property type="match status" value="1"/>
</dbReference>